<keyword evidence="4" id="KW-1185">Reference proteome</keyword>
<dbReference type="Gene3D" id="2.30.130.40">
    <property type="entry name" value="LON domain-like"/>
    <property type="match status" value="1"/>
</dbReference>
<sequence length="428" mass="47340">MKLLLSTASLLYRCEAFLPPAPSFVSTTRLHGINEWRDQALESRYTLDSYKQSATSSSPVPPSATIPILPFPFSDVLLQGQRTQLNLYERRFHELFRDAMDNHCGMVAMGLIAGNGMITTLPLCEVESFTRFGADEDWVDTGNGMGNGSIFVTIRAVGRAKIAESDLLQEGPYMKARVVELVDEDVSWGGGSGLKERGNGKLNGESSPLEVASLVAGNIENLLVSLASMEHAFKAAEEKKNNEKRKSSNGREAKVNDNEDEVMNRRIVNARLESLFMQDSNEGVDVENTEAEDETAYDTEEDNDENESLEDETDENTDRVAQFYQAFESAKEADTFGYIFQSTDAPDNLSNQTIRNSKDLVAISWASFCTGDRNNLQRDVVKIQALDTTNVLQRLQLAAAMLREEKKKWKAKLALAGITDSGNADASD</sequence>
<dbReference type="InterPro" id="IPR046336">
    <property type="entry name" value="Lon_prtase_N_sf"/>
</dbReference>
<feature type="region of interest" description="Disordered" evidence="1">
    <location>
        <begin position="278"/>
        <end position="317"/>
    </location>
</feature>
<feature type="compositionally biased region" description="Acidic residues" evidence="1">
    <location>
        <begin position="282"/>
        <end position="315"/>
    </location>
</feature>
<feature type="region of interest" description="Disordered" evidence="1">
    <location>
        <begin position="236"/>
        <end position="259"/>
    </location>
</feature>
<dbReference type="AlphaFoldDB" id="A0ABD3NMZ1"/>
<feature type="signal peptide" evidence="2">
    <location>
        <begin position="1"/>
        <end position="16"/>
    </location>
</feature>
<gene>
    <name evidence="3" type="ORF">ACHAW5_007652</name>
</gene>
<feature type="compositionally biased region" description="Basic and acidic residues" evidence="1">
    <location>
        <begin position="236"/>
        <end position="257"/>
    </location>
</feature>
<dbReference type="PANTHER" id="PTHR46732:SF8">
    <property type="entry name" value="ATP-DEPENDENT PROTEASE LA (LON) DOMAIN PROTEIN"/>
    <property type="match status" value="1"/>
</dbReference>
<dbReference type="EMBL" id="JALLAZ020001305">
    <property type="protein sequence ID" value="KAL3777219.1"/>
    <property type="molecule type" value="Genomic_DNA"/>
</dbReference>
<dbReference type="SUPFAM" id="SSF88697">
    <property type="entry name" value="PUA domain-like"/>
    <property type="match status" value="1"/>
</dbReference>
<reference evidence="3 4" key="1">
    <citation type="submission" date="2024-10" db="EMBL/GenBank/DDBJ databases">
        <title>Updated reference genomes for cyclostephanoid diatoms.</title>
        <authorList>
            <person name="Roberts W.R."/>
            <person name="Alverson A.J."/>
        </authorList>
    </citation>
    <scope>NUCLEOTIDE SEQUENCE [LARGE SCALE GENOMIC DNA]</scope>
    <source>
        <strain evidence="3 4">AJA276-08</strain>
    </source>
</reference>
<evidence type="ECO:0008006" key="5">
    <source>
        <dbReference type="Google" id="ProtNLM"/>
    </source>
</evidence>
<evidence type="ECO:0000313" key="4">
    <source>
        <dbReference type="Proteomes" id="UP001530315"/>
    </source>
</evidence>
<evidence type="ECO:0000313" key="3">
    <source>
        <dbReference type="EMBL" id="KAL3777219.1"/>
    </source>
</evidence>
<dbReference type="Proteomes" id="UP001530315">
    <property type="component" value="Unassembled WGS sequence"/>
</dbReference>
<dbReference type="InterPro" id="IPR015947">
    <property type="entry name" value="PUA-like_sf"/>
</dbReference>
<accession>A0ABD3NMZ1</accession>
<feature type="chain" id="PRO_5044784668" description="Lon N-terminal domain-containing protein" evidence="2">
    <location>
        <begin position="17"/>
        <end position="428"/>
    </location>
</feature>
<protein>
    <recommendedName>
        <fullName evidence="5">Lon N-terminal domain-containing protein</fullName>
    </recommendedName>
</protein>
<keyword evidence="2" id="KW-0732">Signal</keyword>
<evidence type="ECO:0000256" key="1">
    <source>
        <dbReference type="SAM" id="MobiDB-lite"/>
    </source>
</evidence>
<proteinExistence type="predicted"/>
<dbReference type="PANTHER" id="PTHR46732">
    <property type="entry name" value="ATP-DEPENDENT PROTEASE LA (LON) DOMAIN PROTEIN"/>
    <property type="match status" value="1"/>
</dbReference>
<evidence type="ECO:0000256" key="2">
    <source>
        <dbReference type="SAM" id="SignalP"/>
    </source>
</evidence>
<organism evidence="3 4">
    <name type="scientific">Stephanodiscus triporus</name>
    <dbReference type="NCBI Taxonomy" id="2934178"/>
    <lineage>
        <taxon>Eukaryota</taxon>
        <taxon>Sar</taxon>
        <taxon>Stramenopiles</taxon>
        <taxon>Ochrophyta</taxon>
        <taxon>Bacillariophyta</taxon>
        <taxon>Coscinodiscophyceae</taxon>
        <taxon>Thalassiosirophycidae</taxon>
        <taxon>Stephanodiscales</taxon>
        <taxon>Stephanodiscaceae</taxon>
        <taxon>Stephanodiscus</taxon>
    </lineage>
</organism>
<comment type="caution">
    <text evidence="3">The sequence shown here is derived from an EMBL/GenBank/DDBJ whole genome shotgun (WGS) entry which is preliminary data.</text>
</comment>
<name>A0ABD3NMZ1_9STRA</name>